<evidence type="ECO:0000256" key="11">
    <source>
        <dbReference type="ARBA" id="ARBA00023098"/>
    </source>
</evidence>
<evidence type="ECO:0000256" key="15">
    <source>
        <dbReference type="ARBA" id="ARBA00040545"/>
    </source>
</evidence>
<dbReference type="Gene3D" id="3.90.226.10">
    <property type="entry name" value="2-enoyl-CoA Hydratase, Chain A, domain 1"/>
    <property type="match status" value="1"/>
</dbReference>
<dbReference type="FunFam" id="1.10.10.750:FF:000001">
    <property type="entry name" value="TBC1 domain family member 10A"/>
    <property type="match status" value="1"/>
</dbReference>
<keyword evidence="8" id="KW-0809">Transit peptide</keyword>
<comment type="subunit">
    <text evidence="17">Interacts with EPS8.</text>
</comment>
<dbReference type="SUPFAM" id="SSF52096">
    <property type="entry name" value="ClpP/crotonase"/>
    <property type="match status" value="1"/>
</dbReference>
<keyword evidence="22" id="KW-1185">Reference proteome</keyword>
<dbReference type="Proteomes" id="UP001152803">
    <property type="component" value="Unassembled WGS sequence"/>
</dbReference>
<keyword evidence="11" id="KW-0443">Lipid metabolism</keyword>
<evidence type="ECO:0000256" key="2">
    <source>
        <dbReference type="ARBA" id="ARBA00004541"/>
    </source>
</evidence>
<keyword evidence="10" id="KW-0333">Golgi apparatus</keyword>
<dbReference type="Pfam" id="PF00378">
    <property type="entry name" value="ECH_1"/>
    <property type="match status" value="1"/>
</dbReference>
<dbReference type="FunFam" id="1.10.472.80:FF:000019">
    <property type="entry name" value="USP6 N-terminal like"/>
    <property type="match status" value="1"/>
</dbReference>
<dbReference type="Gene3D" id="1.10.12.10">
    <property type="entry name" value="Lyase 2-enoyl-coa Hydratase, Chain A, domain 2"/>
    <property type="match status" value="1"/>
</dbReference>
<evidence type="ECO:0000256" key="10">
    <source>
        <dbReference type="ARBA" id="ARBA00023034"/>
    </source>
</evidence>
<reference evidence="21" key="1">
    <citation type="journal article" date="2023" name="Science">
        <title>Genome structures resolve the early diversification of teleost fishes.</title>
        <authorList>
            <person name="Parey E."/>
            <person name="Louis A."/>
            <person name="Montfort J."/>
            <person name="Bouchez O."/>
            <person name="Roques C."/>
            <person name="Iampietro C."/>
            <person name="Lluch J."/>
            <person name="Castinel A."/>
            <person name="Donnadieu C."/>
            <person name="Desvignes T."/>
            <person name="Floi Bucao C."/>
            <person name="Jouanno E."/>
            <person name="Wen M."/>
            <person name="Mejri S."/>
            <person name="Dirks R."/>
            <person name="Jansen H."/>
            <person name="Henkel C."/>
            <person name="Chen W.J."/>
            <person name="Zahm M."/>
            <person name="Cabau C."/>
            <person name="Klopp C."/>
            <person name="Thompson A.W."/>
            <person name="Robinson-Rechavi M."/>
            <person name="Braasch I."/>
            <person name="Lecointre G."/>
            <person name="Bobe J."/>
            <person name="Postlethwait J.H."/>
            <person name="Berthelot C."/>
            <person name="Roest Crollius H."/>
            <person name="Guiguen Y."/>
        </authorList>
    </citation>
    <scope>NUCLEOTIDE SEQUENCE</scope>
    <source>
        <strain evidence="21">Concon-B</strain>
    </source>
</reference>
<dbReference type="Pfam" id="PF00566">
    <property type="entry name" value="RabGAP-TBC"/>
    <property type="match status" value="1"/>
</dbReference>
<proteinExistence type="inferred from homology"/>
<evidence type="ECO:0000256" key="16">
    <source>
        <dbReference type="ARBA" id="ARBA00059926"/>
    </source>
</evidence>
<dbReference type="GO" id="GO:0005794">
    <property type="term" value="C:Golgi apparatus"/>
    <property type="evidence" value="ECO:0007669"/>
    <property type="project" value="UniProtKB-SubCell"/>
</dbReference>
<evidence type="ECO:0000313" key="21">
    <source>
        <dbReference type="EMBL" id="KAJ8269210.1"/>
    </source>
</evidence>
<dbReference type="Gene3D" id="1.10.10.750">
    <property type="entry name" value="Ypt/Rab-GAP domain of gyp1p, domain 1"/>
    <property type="match status" value="1"/>
</dbReference>
<dbReference type="EMBL" id="JAFJMO010000008">
    <property type="protein sequence ID" value="KAJ8269210.1"/>
    <property type="molecule type" value="Genomic_DNA"/>
</dbReference>
<dbReference type="GO" id="GO:0016836">
    <property type="term" value="F:hydro-lyase activity"/>
    <property type="evidence" value="ECO:0007669"/>
    <property type="project" value="TreeGrafter"/>
</dbReference>
<dbReference type="SMART" id="SM00164">
    <property type="entry name" value="TBC"/>
    <property type="match status" value="1"/>
</dbReference>
<evidence type="ECO:0000256" key="7">
    <source>
        <dbReference type="ARBA" id="ARBA00022832"/>
    </source>
</evidence>
<dbReference type="PANTHER" id="PTHR43602">
    <property type="match status" value="1"/>
</dbReference>
<evidence type="ECO:0000256" key="1">
    <source>
        <dbReference type="ARBA" id="ARBA00004173"/>
    </source>
</evidence>
<dbReference type="PANTHER" id="PTHR43602:SF1">
    <property type="entry name" value="ENOYL-COA HYDRATASE DOMAIN-CONTAINING PROTEIN 3, MITOCHONDRIAL"/>
    <property type="match status" value="1"/>
</dbReference>
<feature type="compositionally biased region" description="Basic and acidic residues" evidence="19">
    <location>
        <begin position="539"/>
        <end position="557"/>
    </location>
</feature>
<dbReference type="SUPFAM" id="SSF47923">
    <property type="entry name" value="Ypt/Rab-GAP domain of gyp1p"/>
    <property type="match status" value="2"/>
</dbReference>
<feature type="compositionally biased region" description="Basic and acidic residues" evidence="19">
    <location>
        <begin position="482"/>
        <end position="496"/>
    </location>
</feature>
<gene>
    <name evidence="21" type="ORF">COCON_G00118170</name>
</gene>
<evidence type="ECO:0000256" key="17">
    <source>
        <dbReference type="ARBA" id="ARBA00064037"/>
    </source>
</evidence>
<dbReference type="InterPro" id="IPR035969">
    <property type="entry name" value="Rab-GAP_TBC_sf"/>
</dbReference>
<feature type="compositionally biased region" description="Pro residues" evidence="19">
    <location>
        <begin position="671"/>
        <end position="684"/>
    </location>
</feature>
<keyword evidence="6" id="KW-0597">Phosphoprotein</keyword>
<dbReference type="OrthoDB" id="294251at2759"/>
<dbReference type="Gene3D" id="1.10.8.270">
    <property type="entry name" value="putative rabgap domain of human tbc1 domain family member 14 like domains"/>
    <property type="match status" value="1"/>
</dbReference>
<evidence type="ECO:0000256" key="19">
    <source>
        <dbReference type="SAM" id="MobiDB-lite"/>
    </source>
</evidence>
<dbReference type="AlphaFoldDB" id="A0A9Q1DH30"/>
<dbReference type="InterPro" id="IPR000195">
    <property type="entry name" value="Rab-GAP-TBC_dom"/>
</dbReference>
<accession>A0A9Q1DH30</accession>
<keyword evidence="7" id="KW-0276">Fatty acid metabolism</keyword>
<evidence type="ECO:0000256" key="5">
    <source>
        <dbReference type="ARBA" id="ARBA00022468"/>
    </source>
</evidence>
<keyword evidence="13" id="KW-0968">Cytoplasmic vesicle</keyword>
<feature type="region of interest" description="Disordered" evidence="19">
    <location>
        <begin position="784"/>
        <end position="881"/>
    </location>
</feature>
<dbReference type="GO" id="GO:0031410">
    <property type="term" value="C:cytoplasmic vesicle"/>
    <property type="evidence" value="ECO:0007669"/>
    <property type="project" value="UniProtKB-SubCell"/>
</dbReference>
<dbReference type="InterPro" id="IPR052377">
    <property type="entry name" value="Mitochondrial_ECH-domain"/>
</dbReference>
<comment type="function">
    <text evidence="16">Acts as a GTPase-activating protein for RAB5A and RAB43. Involved in receptor trafficking. In complex with EPS8 inhibits internalization of EGFR. Involved in retrograde transport from the endocytic pathway to the Golgi apparatus. Involved in the transport of Shiga toxin from early and recycling endosomes to the trans-Golgi network. Required for structural integrity of the Golgi complex.</text>
</comment>
<name>A0A9Q1DH30_CONCO</name>
<evidence type="ECO:0000256" key="6">
    <source>
        <dbReference type="ARBA" id="ARBA00022553"/>
    </source>
</evidence>
<dbReference type="PROSITE" id="PS50086">
    <property type="entry name" value="TBC_RABGAP"/>
    <property type="match status" value="1"/>
</dbReference>
<feature type="compositionally biased region" description="Low complexity" evidence="19">
    <location>
        <begin position="497"/>
        <end position="535"/>
    </location>
</feature>
<feature type="region of interest" description="Disordered" evidence="19">
    <location>
        <begin position="712"/>
        <end position="731"/>
    </location>
</feature>
<keyword evidence="12" id="KW-0496">Mitochondrion</keyword>
<evidence type="ECO:0000256" key="14">
    <source>
        <dbReference type="ARBA" id="ARBA00037410"/>
    </source>
</evidence>
<feature type="compositionally biased region" description="Polar residues" evidence="19">
    <location>
        <begin position="814"/>
        <end position="829"/>
    </location>
</feature>
<feature type="region of interest" description="Disordered" evidence="19">
    <location>
        <begin position="1"/>
        <end position="25"/>
    </location>
</feature>
<dbReference type="Gene3D" id="1.10.472.80">
    <property type="entry name" value="Ypt/Rab-GAP domain of gyp1p, domain 3"/>
    <property type="match status" value="1"/>
</dbReference>
<dbReference type="InterPro" id="IPR029045">
    <property type="entry name" value="ClpP/crotonase-like_dom_sf"/>
</dbReference>
<evidence type="ECO:0000256" key="4">
    <source>
        <dbReference type="ARBA" id="ARBA00005254"/>
    </source>
</evidence>
<comment type="similarity">
    <text evidence="4">Belongs to the enoyl-CoA hydratase/isomerase family.</text>
</comment>
<feature type="compositionally biased region" description="Polar residues" evidence="19">
    <location>
        <begin position="606"/>
        <end position="615"/>
    </location>
</feature>
<evidence type="ECO:0000256" key="12">
    <source>
        <dbReference type="ARBA" id="ARBA00023128"/>
    </source>
</evidence>
<feature type="compositionally biased region" description="Polar residues" evidence="19">
    <location>
        <begin position="1"/>
        <end position="19"/>
    </location>
</feature>
<feature type="compositionally biased region" description="Polar residues" evidence="19">
    <location>
        <begin position="643"/>
        <end position="656"/>
    </location>
</feature>
<feature type="region of interest" description="Disordered" evidence="19">
    <location>
        <begin position="441"/>
        <end position="698"/>
    </location>
</feature>
<dbReference type="CDD" id="cd06558">
    <property type="entry name" value="crotonase-like"/>
    <property type="match status" value="1"/>
</dbReference>
<feature type="compositionally biased region" description="Low complexity" evidence="19">
    <location>
        <begin position="861"/>
        <end position="876"/>
    </location>
</feature>
<dbReference type="FunFam" id="1.10.8.270:FF:000010">
    <property type="entry name" value="Putative USP6 N-terminal-like protein"/>
    <property type="match status" value="1"/>
</dbReference>
<protein>
    <recommendedName>
        <fullName evidence="15">Enoyl-CoA hydratase domain-containing protein 3, mitochondrial</fullName>
    </recommendedName>
    <alternativeName>
        <fullName evidence="18">USP6 N-terminal-like protein</fullName>
    </alternativeName>
</protein>
<dbReference type="GO" id="GO:0005739">
    <property type="term" value="C:mitochondrion"/>
    <property type="evidence" value="ECO:0007669"/>
    <property type="project" value="UniProtKB-SubCell"/>
</dbReference>
<comment type="subcellular location">
    <subcellularLocation>
        <location evidence="2">Cytoplasmic vesicle</location>
    </subcellularLocation>
    <subcellularLocation>
        <location evidence="3">Golgi apparatus</location>
    </subcellularLocation>
    <subcellularLocation>
        <location evidence="1">Mitochondrion</location>
    </subcellularLocation>
</comment>
<keyword evidence="5" id="KW-0343">GTPase activation</keyword>
<feature type="compositionally biased region" description="Low complexity" evidence="19">
    <location>
        <begin position="558"/>
        <end position="572"/>
    </location>
</feature>
<dbReference type="GO" id="GO:0006631">
    <property type="term" value="P:fatty acid metabolic process"/>
    <property type="evidence" value="ECO:0007669"/>
    <property type="project" value="UniProtKB-KW"/>
</dbReference>
<feature type="domain" description="Rab-GAP TBC" evidence="20">
    <location>
        <begin position="119"/>
        <end position="311"/>
    </location>
</feature>
<comment type="caution">
    <text evidence="21">The sequence shown here is derived from an EMBL/GenBank/DDBJ whole genome shotgun (WGS) entry which is preliminary data.</text>
</comment>
<dbReference type="InterPro" id="IPR014748">
    <property type="entry name" value="Enoyl-CoA_hydra_C"/>
</dbReference>
<evidence type="ECO:0000256" key="9">
    <source>
        <dbReference type="ARBA" id="ARBA00022990"/>
    </source>
</evidence>
<evidence type="ECO:0000256" key="18">
    <source>
        <dbReference type="ARBA" id="ARBA00070172"/>
    </source>
</evidence>
<dbReference type="NCBIfam" id="NF006008">
    <property type="entry name" value="PRK08139.1"/>
    <property type="match status" value="1"/>
</dbReference>
<evidence type="ECO:0000256" key="3">
    <source>
        <dbReference type="ARBA" id="ARBA00004555"/>
    </source>
</evidence>
<evidence type="ECO:0000256" key="8">
    <source>
        <dbReference type="ARBA" id="ARBA00022946"/>
    </source>
</evidence>
<evidence type="ECO:0000313" key="22">
    <source>
        <dbReference type="Proteomes" id="UP001152803"/>
    </source>
</evidence>
<comment type="function">
    <text evidence="14">May play a role in fatty acid biosynthesis and insulin sensitivity.</text>
</comment>
<evidence type="ECO:0000259" key="20">
    <source>
        <dbReference type="PROSITE" id="PS50086"/>
    </source>
</evidence>
<organism evidence="21 22">
    <name type="scientific">Conger conger</name>
    <name type="common">Conger eel</name>
    <name type="synonym">Muraena conger</name>
    <dbReference type="NCBI Taxonomy" id="82655"/>
    <lineage>
        <taxon>Eukaryota</taxon>
        <taxon>Metazoa</taxon>
        <taxon>Chordata</taxon>
        <taxon>Craniata</taxon>
        <taxon>Vertebrata</taxon>
        <taxon>Euteleostomi</taxon>
        <taxon>Actinopterygii</taxon>
        <taxon>Neopterygii</taxon>
        <taxon>Teleostei</taxon>
        <taxon>Anguilliformes</taxon>
        <taxon>Congridae</taxon>
        <taxon>Conger</taxon>
    </lineage>
</organism>
<dbReference type="GO" id="GO:0005096">
    <property type="term" value="F:GTPase activator activity"/>
    <property type="evidence" value="ECO:0007669"/>
    <property type="project" value="UniProtKB-KW"/>
</dbReference>
<dbReference type="InterPro" id="IPR001753">
    <property type="entry name" value="Enoyl-CoA_hydra/iso"/>
</dbReference>
<evidence type="ECO:0000256" key="13">
    <source>
        <dbReference type="ARBA" id="ARBA00023329"/>
    </source>
</evidence>
<sequence length="1188" mass="132334">MRTKVQSSLGEYSESLQRASDTEQDAALKLEQERAEIVAKYDKGKEGATVEPWEDANFHLYKVIDRFGFLHAKELPSYDSVEEKQKHQEVERTTKWLKMLKSWDKYKNSEKLARRIYKGIPLQLRGEVWCLLLDIPKIKAEKKDFYENLKHRARGSSPDVRQIDLDVNRTYRDHIMFMHRYDVKQQALFHVLTAYSMYNTEVGYCQGMSQITALLLIYMNEEDAFWALVKLLSGQKHAMHGFFIPGFPKLMRFQEHHERILKKMMPKLKQHLDGQEVFTSLYTMKWFFQCFLDRTPFTLTLRIWDIYILEGERVLTAMSYTVLKLHKKHLLKLSMEDLVEFLQVTLSKDFFFEDDMVIEQLQNSMSELRRSKLELPAPAYKSLGVSGGHIPSYNSKRWASLNGVPCVLIRKEDEFPKKPLGQLPPEPAATTANHMVNGQSHIARPEPQPVPEAGPDRPPESRPNSRARRNSLEKLVRKHKAEKREARSRGSGELDSGKPAPAATSSPGPAVPNAAAAQEEAKTSNHATANHNSNAVPSPRKDITPRWMKPSETKLEAARSAAAESGRARGLAYSRGATPPSPAGLEDSQLPNRRPRSRGGFVANANRGSNASQYDNVPELEHDSMEEQELPPSRGHFGPPTPKQSSPNRPPSSAGSVTGPRVQRHALPASSPDPRPVGKPPPSYPNTSHLGTPLQHSPVRPDAALAFHTPYSIPVDHRPEGRNYGTTVRAPTGLSPEKALMNSYATYRQPARITVAPAEQNAQLDSSASSSYLRQPTRLIGTAVYPPSDYGQEGWRGVDPPLLYHPEGHGSGGRQWSQENDSPPSQSGMPRSPSFRMAQMAPVNEFPYPPAPDGPRHYRTQYQEQQPPPRQQQLPPVFGGPHYRHAPEAFAMQESMLLGTVLLSRLTVPCANLFAGARSLCTRSQTQLTVRRQQNGIRNIVLNNPKKRNALSLSMLTSLRSDILADIDSDDLRVIIISAEGPVFSSGHDLKELTSAEGREYHSKVFQVCSEVMTLIQDVPVPVIAKVNGVATAAGCQLVASCDIAVATEKSTFATPGVNVGLFCSTPAVAIGRAVPRKVAMEMLFTGTPISAQDALLHGLVSKVVPEERLEEETMAVARRVCEASRPVVALGKATFYRQMAQGRDAAYSTASRIMVDNLALRDGQEGIRAFLEKRKPVWTNSTEKAHE</sequence>
<keyword evidence="9" id="KW-0007">Acetylation</keyword>